<dbReference type="Pfam" id="PF01476">
    <property type="entry name" value="LysM"/>
    <property type="match status" value="1"/>
</dbReference>
<dbReference type="PANTHER" id="PTHR33734:SF22">
    <property type="entry name" value="MEMBRANE-BOUND LYTIC MUREIN TRANSGLYCOSYLASE D"/>
    <property type="match status" value="1"/>
</dbReference>
<dbReference type="Proteomes" id="UP000886786">
    <property type="component" value="Unassembled WGS sequence"/>
</dbReference>
<dbReference type="SMART" id="SM00257">
    <property type="entry name" value="LysM"/>
    <property type="match status" value="1"/>
</dbReference>
<sequence length="213" mass="24641">MEKIVPFKRDISFETKIAEIRSISLEHTYEIQNNLISGTFIISGNYKLTDTSTNVDPFKFEVPFDISIDSRYELNKATVDINDFFYELINNEVLSVSITLIIDNLEEKEEREMEEIQEEKQEVEEIKPVSYEEAEKDDETEEVKPVSASPETVKSIFDNMDENEGYVVYKVHIVTENDTVESIMEKYDVTKEALEAYNNLNDLKIGDKLIVPA</sequence>
<proteinExistence type="predicted"/>
<feature type="domain" description="LysM" evidence="2">
    <location>
        <begin position="170"/>
        <end position="213"/>
    </location>
</feature>
<dbReference type="Gene3D" id="3.10.350.10">
    <property type="entry name" value="LysM domain"/>
    <property type="match status" value="1"/>
</dbReference>
<gene>
    <name evidence="3" type="ORF">IAB27_06680</name>
</gene>
<dbReference type="InterPro" id="IPR036779">
    <property type="entry name" value="LysM_dom_sf"/>
</dbReference>
<feature type="region of interest" description="Disordered" evidence="1">
    <location>
        <begin position="129"/>
        <end position="149"/>
    </location>
</feature>
<evidence type="ECO:0000313" key="3">
    <source>
        <dbReference type="EMBL" id="HIQ91286.1"/>
    </source>
</evidence>
<protein>
    <submittedName>
        <fullName evidence="3">LysM peptidoglycan-binding domain-containing protein</fullName>
    </submittedName>
</protein>
<name>A0A9D0ZRQ2_9FIRM</name>
<dbReference type="PROSITE" id="PS51782">
    <property type="entry name" value="LYSM"/>
    <property type="match status" value="1"/>
</dbReference>
<reference evidence="3" key="2">
    <citation type="journal article" date="2021" name="PeerJ">
        <title>Extensive microbial diversity within the chicken gut microbiome revealed by metagenomics and culture.</title>
        <authorList>
            <person name="Gilroy R."/>
            <person name="Ravi A."/>
            <person name="Getino M."/>
            <person name="Pursley I."/>
            <person name="Horton D.L."/>
            <person name="Alikhan N.F."/>
            <person name="Baker D."/>
            <person name="Gharbi K."/>
            <person name="Hall N."/>
            <person name="Watson M."/>
            <person name="Adriaenssens E.M."/>
            <person name="Foster-Nyarko E."/>
            <person name="Jarju S."/>
            <person name="Secka A."/>
            <person name="Antonio M."/>
            <person name="Oren A."/>
            <person name="Chaudhuri R.R."/>
            <person name="La Ragione R."/>
            <person name="Hildebrand F."/>
            <person name="Pallen M.J."/>
        </authorList>
    </citation>
    <scope>NUCLEOTIDE SEQUENCE</scope>
    <source>
        <strain evidence="3">CHK147-3167</strain>
    </source>
</reference>
<reference evidence="3" key="1">
    <citation type="submission" date="2020-10" db="EMBL/GenBank/DDBJ databases">
        <authorList>
            <person name="Gilroy R."/>
        </authorList>
    </citation>
    <scope>NUCLEOTIDE SEQUENCE</scope>
    <source>
        <strain evidence="3">CHK147-3167</strain>
    </source>
</reference>
<evidence type="ECO:0000256" key="1">
    <source>
        <dbReference type="SAM" id="MobiDB-lite"/>
    </source>
</evidence>
<dbReference type="EMBL" id="DVFV01000113">
    <property type="protein sequence ID" value="HIQ91286.1"/>
    <property type="molecule type" value="Genomic_DNA"/>
</dbReference>
<evidence type="ECO:0000259" key="2">
    <source>
        <dbReference type="PROSITE" id="PS51782"/>
    </source>
</evidence>
<evidence type="ECO:0000313" key="4">
    <source>
        <dbReference type="Proteomes" id="UP000886786"/>
    </source>
</evidence>
<organism evidence="3 4">
    <name type="scientific">Candidatus Coprosoma intestinipullorum</name>
    <dbReference type="NCBI Taxonomy" id="2840752"/>
    <lineage>
        <taxon>Bacteria</taxon>
        <taxon>Bacillati</taxon>
        <taxon>Bacillota</taxon>
        <taxon>Bacillota incertae sedis</taxon>
        <taxon>Candidatus Coprosoma</taxon>
    </lineage>
</organism>
<dbReference type="SUPFAM" id="SSF54106">
    <property type="entry name" value="LysM domain"/>
    <property type="match status" value="1"/>
</dbReference>
<comment type="caution">
    <text evidence="3">The sequence shown here is derived from an EMBL/GenBank/DDBJ whole genome shotgun (WGS) entry which is preliminary data.</text>
</comment>
<dbReference type="CDD" id="cd00118">
    <property type="entry name" value="LysM"/>
    <property type="match status" value="1"/>
</dbReference>
<dbReference type="InterPro" id="IPR018392">
    <property type="entry name" value="LysM"/>
</dbReference>
<accession>A0A9D0ZRQ2</accession>
<dbReference type="AlphaFoldDB" id="A0A9D0ZRQ2"/>
<feature type="compositionally biased region" description="Acidic residues" evidence="1">
    <location>
        <begin position="132"/>
        <end position="141"/>
    </location>
</feature>
<dbReference type="GO" id="GO:0008932">
    <property type="term" value="F:lytic endotransglycosylase activity"/>
    <property type="evidence" value="ECO:0007669"/>
    <property type="project" value="TreeGrafter"/>
</dbReference>
<dbReference type="PANTHER" id="PTHR33734">
    <property type="entry name" value="LYSM DOMAIN-CONTAINING GPI-ANCHORED PROTEIN 2"/>
    <property type="match status" value="1"/>
</dbReference>